<feature type="transmembrane region" description="Helical" evidence="6">
    <location>
        <begin position="45"/>
        <end position="62"/>
    </location>
</feature>
<sequence length="538" mass="59070">MVLAPAVFAVLSFGAGVILLWSLALPSLPEEVARLVPVVRVNASHFFSSLAGVLLLLVAAGLRRRSRSAWTLAFGLLIVSTVLNATRSGSLVESAVLAILAAALWLSRGAFYRPGGLRRALHERGWFLAAIAAFATFVWLGFVFFEDVPYSDELWWRFVLEDGGASRFLRGAAGGAILLAGVIAWRLLAPAPLEEAPPPLDEDRILRVLDRASFGRCDANLVWLRDKHLFWSESGETFLQYGVRGRRLIVMGEPCGRENDILPTLRGFRDFADRHGMELCFYSVGRDLLPGLVELGLIIQKIGEAALVPLPSFSLEGSARKPLRQIKRRVEREGFTFRIAPIDEVPALLPKLRPISDAWLARHEGEEKGFSLGSFDEAYLSRFPVALVEGADGPVAFANVWTTTSRRELSVDLMRYAEATPRGVMDYLFTELAFWGKENGYGVLDLGMAPLSGLEEDRLAPLLSQVGAFAYEHGGRFYGFQGLRMYKDKFDPVWEPLYLAAASRLGLPFALADVALMTSGGVRGVIRRPRSASGSAGS</sequence>
<comment type="caution">
    <text evidence="8">The sequence shown here is derived from an EMBL/GenBank/DDBJ whole genome shotgun (WGS) entry which is preliminary data.</text>
</comment>
<feature type="domain" description="Phosphatidylglycerol lysyltransferase C-terminal" evidence="7">
    <location>
        <begin position="208"/>
        <end position="500"/>
    </location>
</feature>
<dbReference type="SUPFAM" id="SSF55729">
    <property type="entry name" value="Acyl-CoA N-acyltransferases (Nat)"/>
    <property type="match status" value="1"/>
</dbReference>
<evidence type="ECO:0000313" key="9">
    <source>
        <dbReference type="Proteomes" id="UP000563524"/>
    </source>
</evidence>
<dbReference type="Pfam" id="PF09924">
    <property type="entry name" value="LPG_synthase_C"/>
    <property type="match status" value="1"/>
</dbReference>
<accession>A0A840I3K6</accession>
<dbReference type="InterPro" id="IPR051211">
    <property type="entry name" value="PG_lysyltransferase"/>
</dbReference>
<evidence type="ECO:0000256" key="2">
    <source>
        <dbReference type="ARBA" id="ARBA00022475"/>
    </source>
</evidence>
<evidence type="ECO:0000256" key="6">
    <source>
        <dbReference type="SAM" id="Phobius"/>
    </source>
</evidence>
<dbReference type="RefSeq" id="WP_183818325.1">
    <property type="nucleotide sequence ID" value="NZ_JACHOB010000004.1"/>
</dbReference>
<feature type="transmembrane region" description="Helical" evidence="6">
    <location>
        <begin position="125"/>
        <end position="145"/>
    </location>
</feature>
<dbReference type="GO" id="GO:0005886">
    <property type="term" value="C:plasma membrane"/>
    <property type="evidence" value="ECO:0007669"/>
    <property type="project" value="UniProtKB-SubCell"/>
</dbReference>
<proteinExistence type="predicted"/>
<name>A0A840I3K6_9PROT</name>
<evidence type="ECO:0000256" key="4">
    <source>
        <dbReference type="ARBA" id="ARBA00022989"/>
    </source>
</evidence>
<keyword evidence="5 6" id="KW-0472">Membrane</keyword>
<dbReference type="PANTHER" id="PTHR34697:SF2">
    <property type="entry name" value="PHOSPHATIDYLGLYCEROL LYSYLTRANSFERASE"/>
    <property type="match status" value="1"/>
</dbReference>
<dbReference type="Proteomes" id="UP000563524">
    <property type="component" value="Unassembled WGS sequence"/>
</dbReference>
<dbReference type="GO" id="GO:0016755">
    <property type="term" value="F:aminoacyltransferase activity"/>
    <property type="evidence" value="ECO:0007669"/>
    <property type="project" value="TreeGrafter"/>
</dbReference>
<dbReference type="AlphaFoldDB" id="A0A840I3K6"/>
<feature type="transmembrane region" description="Helical" evidence="6">
    <location>
        <begin position="92"/>
        <end position="113"/>
    </location>
</feature>
<evidence type="ECO:0000256" key="5">
    <source>
        <dbReference type="ARBA" id="ARBA00023136"/>
    </source>
</evidence>
<evidence type="ECO:0000256" key="3">
    <source>
        <dbReference type="ARBA" id="ARBA00022692"/>
    </source>
</evidence>
<feature type="transmembrane region" description="Helical" evidence="6">
    <location>
        <begin position="69"/>
        <end position="86"/>
    </location>
</feature>
<keyword evidence="2" id="KW-1003">Cell membrane</keyword>
<organism evidence="8 9">
    <name type="scientific">Parvularcula dongshanensis</name>
    <dbReference type="NCBI Taxonomy" id="1173995"/>
    <lineage>
        <taxon>Bacteria</taxon>
        <taxon>Pseudomonadati</taxon>
        <taxon>Pseudomonadota</taxon>
        <taxon>Alphaproteobacteria</taxon>
        <taxon>Parvularculales</taxon>
        <taxon>Parvularculaceae</taxon>
        <taxon>Parvularcula</taxon>
    </lineage>
</organism>
<dbReference type="PANTHER" id="PTHR34697">
    <property type="entry name" value="PHOSPHATIDYLGLYCEROL LYSYLTRANSFERASE"/>
    <property type="match status" value="1"/>
</dbReference>
<evidence type="ECO:0000313" key="8">
    <source>
        <dbReference type="EMBL" id="MBB4659586.1"/>
    </source>
</evidence>
<evidence type="ECO:0000259" key="7">
    <source>
        <dbReference type="Pfam" id="PF09924"/>
    </source>
</evidence>
<reference evidence="8 9" key="1">
    <citation type="submission" date="2020-08" db="EMBL/GenBank/DDBJ databases">
        <title>Genomic Encyclopedia of Type Strains, Phase IV (KMG-IV): sequencing the most valuable type-strain genomes for metagenomic binning, comparative biology and taxonomic classification.</title>
        <authorList>
            <person name="Goeker M."/>
        </authorList>
    </citation>
    <scope>NUCLEOTIDE SEQUENCE [LARGE SCALE GENOMIC DNA]</scope>
    <source>
        <strain evidence="8 9">DSM 102850</strain>
    </source>
</reference>
<dbReference type="EMBL" id="JACHOB010000004">
    <property type="protein sequence ID" value="MBB4659586.1"/>
    <property type="molecule type" value="Genomic_DNA"/>
</dbReference>
<keyword evidence="3 6" id="KW-0812">Transmembrane</keyword>
<keyword evidence="4 6" id="KW-1133">Transmembrane helix</keyword>
<protein>
    <submittedName>
        <fullName evidence="8">Lysylphosphatidylglycerol synthetase-like protein (DUF2156 family)</fullName>
    </submittedName>
</protein>
<dbReference type="InterPro" id="IPR016181">
    <property type="entry name" value="Acyl_CoA_acyltransferase"/>
</dbReference>
<evidence type="ECO:0000256" key="1">
    <source>
        <dbReference type="ARBA" id="ARBA00004651"/>
    </source>
</evidence>
<gene>
    <name evidence="8" type="ORF">GGQ59_002123</name>
</gene>
<dbReference type="InterPro" id="IPR024320">
    <property type="entry name" value="LPG_synthase_C"/>
</dbReference>
<comment type="subcellular location">
    <subcellularLocation>
        <location evidence="1">Cell membrane</location>
        <topology evidence="1">Multi-pass membrane protein</topology>
    </subcellularLocation>
</comment>
<dbReference type="GO" id="GO:0055091">
    <property type="term" value="P:phospholipid homeostasis"/>
    <property type="evidence" value="ECO:0007669"/>
    <property type="project" value="TreeGrafter"/>
</dbReference>
<keyword evidence="9" id="KW-1185">Reference proteome</keyword>